<dbReference type="PROSITE" id="PS51384">
    <property type="entry name" value="FAD_FR"/>
    <property type="match status" value="1"/>
</dbReference>
<proteinExistence type="predicted"/>
<dbReference type="CDD" id="cd00322">
    <property type="entry name" value="FNR_like"/>
    <property type="match status" value="1"/>
</dbReference>
<dbReference type="SUPFAM" id="SSF52343">
    <property type="entry name" value="Ferredoxin reductase-like, C-terminal NADP-linked domain"/>
    <property type="match status" value="1"/>
</dbReference>
<dbReference type="PANTHER" id="PTHR47354:SF5">
    <property type="entry name" value="PROTEIN RFBI"/>
    <property type="match status" value="1"/>
</dbReference>
<dbReference type="InterPro" id="IPR039261">
    <property type="entry name" value="FNR_nucleotide-bd"/>
</dbReference>
<reference evidence="3" key="1">
    <citation type="submission" date="2017-09" db="EMBL/GenBank/DDBJ databases">
        <title>Depth-based differentiation of microbial function through sediment-hosted aquifers and enrichment of novel symbionts in the deep terrestrial subsurface.</title>
        <authorList>
            <person name="Probst A.J."/>
            <person name="Ladd B."/>
            <person name="Jarett J.K."/>
            <person name="Geller-Mcgrath D.E."/>
            <person name="Sieber C.M.K."/>
            <person name="Emerson J.B."/>
            <person name="Anantharaman K."/>
            <person name="Thomas B.C."/>
            <person name="Malmstrom R."/>
            <person name="Stieglmeier M."/>
            <person name="Klingl A."/>
            <person name="Woyke T."/>
            <person name="Ryan C.M."/>
            <person name="Banfield J.F."/>
        </authorList>
    </citation>
    <scope>NUCLEOTIDE SEQUENCE [LARGE SCALE GENOMIC DNA]</scope>
</reference>
<dbReference type="InterPro" id="IPR017927">
    <property type="entry name" value="FAD-bd_FR_type"/>
</dbReference>
<accession>A0A2M8FFU2</accession>
<dbReference type="GO" id="GO:0016491">
    <property type="term" value="F:oxidoreductase activity"/>
    <property type="evidence" value="ECO:0007669"/>
    <property type="project" value="InterPro"/>
</dbReference>
<dbReference type="EMBL" id="PFRD01000011">
    <property type="protein sequence ID" value="PJC56461.1"/>
    <property type="molecule type" value="Genomic_DNA"/>
</dbReference>
<dbReference type="SUPFAM" id="SSF63380">
    <property type="entry name" value="Riboflavin synthase domain-like"/>
    <property type="match status" value="1"/>
</dbReference>
<dbReference type="InterPro" id="IPR008333">
    <property type="entry name" value="Cbr1-like_FAD-bd_dom"/>
</dbReference>
<comment type="caution">
    <text evidence="2">The sequence shown here is derived from an EMBL/GenBank/DDBJ whole genome shotgun (WGS) entry which is preliminary data.</text>
</comment>
<evidence type="ECO:0000313" key="2">
    <source>
        <dbReference type="EMBL" id="PJC56461.1"/>
    </source>
</evidence>
<evidence type="ECO:0000313" key="3">
    <source>
        <dbReference type="Proteomes" id="UP000230391"/>
    </source>
</evidence>
<dbReference type="PANTHER" id="PTHR47354">
    <property type="entry name" value="NADH OXIDOREDUCTASE HCR"/>
    <property type="match status" value="1"/>
</dbReference>
<dbReference type="Gene3D" id="3.40.50.80">
    <property type="entry name" value="Nucleotide-binding domain of ferredoxin-NADP reductase (FNR) module"/>
    <property type="match status" value="1"/>
</dbReference>
<evidence type="ECO:0000259" key="1">
    <source>
        <dbReference type="PROSITE" id="PS51384"/>
    </source>
</evidence>
<dbReference type="InterPro" id="IPR050415">
    <property type="entry name" value="MRET"/>
</dbReference>
<feature type="non-terminal residue" evidence="2">
    <location>
        <position position="180"/>
    </location>
</feature>
<dbReference type="Proteomes" id="UP000230391">
    <property type="component" value="Unassembled WGS sequence"/>
</dbReference>
<gene>
    <name evidence="2" type="ORF">CO026_00185</name>
</gene>
<dbReference type="InterPro" id="IPR017938">
    <property type="entry name" value="Riboflavin_synthase-like_b-brl"/>
</dbReference>
<organism evidence="2 3">
    <name type="scientific">Candidatus Kaiserbacteria bacterium CG_4_9_14_0_2_um_filter_41_32</name>
    <dbReference type="NCBI Taxonomy" id="1974601"/>
    <lineage>
        <taxon>Bacteria</taxon>
        <taxon>Candidatus Kaiseribacteriota</taxon>
    </lineage>
</organism>
<name>A0A2M8FFU2_9BACT</name>
<dbReference type="AlphaFoldDB" id="A0A2M8FFU2"/>
<feature type="domain" description="FAD-binding FR-type" evidence="1">
    <location>
        <begin position="4"/>
        <end position="105"/>
    </location>
</feature>
<protein>
    <recommendedName>
        <fullName evidence="1">FAD-binding FR-type domain-containing protein</fullName>
    </recommendedName>
</protein>
<sequence>MNPIKQLAGTITRVRELSPSAREYTITPSEPFPFTAGAFVNTFFEHNGKTIRRAFSISSSDSDTNTFTLSIRLSLQGELTPLLWERDFTGETIKLMGPLGLNTADKMQAKKIYLFGFGVGAGVVKSLADHMMRRSELVSLTLVTGNRTIEEILHKDYFDIIATDPRVTVKYVVSDTNQTI</sequence>
<dbReference type="Gene3D" id="2.40.30.10">
    <property type="entry name" value="Translation factors"/>
    <property type="match status" value="1"/>
</dbReference>
<dbReference type="Pfam" id="PF00970">
    <property type="entry name" value="FAD_binding_6"/>
    <property type="match status" value="1"/>
</dbReference>